<protein>
    <recommendedName>
        <fullName evidence="2">F-box domain-containing protein</fullName>
    </recommendedName>
</protein>
<keyword evidence="4" id="KW-1185">Reference proteome</keyword>
<dbReference type="InterPro" id="IPR001810">
    <property type="entry name" value="F-box_dom"/>
</dbReference>
<dbReference type="Gene3D" id="1.20.1280.50">
    <property type="match status" value="1"/>
</dbReference>
<dbReference type="InterPro" id="IPR036047">
    <property type="entry name" value="F-box-like_dom_sf"/>
</dbReference>
<name>A0AA39C6H3_9HYME</name>
<dbReference type="SUPFAM" id="SSF52047">
    <property type="entry name" value="RNI-like"/>
    <property type="match status" value="1"/>
</dbReference>
<evidence type="ECO:0000313" key="3">
    <source>
        <dbReference type="EMBL" id="KAK0158375.1"/>
    </source>
</evidence>
<dbReference type="Proteomes" id="UP001168990">
    <property type="component" value="Unassembled WGS sequence"/>
</dbReference>
<dbReference type="SMART" id="SM00367">
    <property type="entry name" value="LRR_CC"/>
    <property type="match status" value="2"/>
</dbReference>
<dbReference type="SUPFAM" id="SSF81383">
    <property type="entry name" value="F-box domain"/>
    <property type="match status" value="1"/>
</dbReference>
<comment type="caution">
    <text evidence="3">The sequence shown here is derived from an EMBL/GenBank/DDBJ whole genome shotgun (WGS) entry which is preliminary data.</text>
</comment>
<gene>
    <name evidence="3" type="ORF">PV328_009384</name>
</gene>
<dbReference type="PANTHER" id="PTHR13318">
    <property type="entry name" value="PARTNER OF PAIRED, ISOFORM B-RELATED"/>
    <property type="match status" value="1"/>
</dbReference>
<dbReference type="Pfam" id="PF00646">
    <property type="entry name" value="F-box"/>
    <property type="match status" value="1"/>
</dbReference>
<reference evidence="3" key="1">
    <citation type="journal article" date="2023" name="bioRxiv">
        <title>Scaffold-level genome assemblies of two parasitoid biocontrol wasps reveal the parthenogenesis mechanism and an associated novel virus.</title>
        <authorList>
            <person name="Inwood S."/>
            <person name="Skelly J."/>
            <person name="Guhlin J."/>
            <person name="Harrop T."/>
            <person name="Goldson S."/>
            <person name="Dearden P."/>
        </authorList>
    </citation>
    <scope>NUCLEOTIDE SEQUENCE</scope>
    <source>
        <strain evidence="3">Irish</strain>
        <tissue evidence="3">Whole body</tissue>
    </source>
</reference>
<sequence length="450" mass="51825">MPPKELQSEECTINILDNDCLIKIFLYLPIKDRMRIEGVCKRWQTVNQEAWSDIKELKFPEALDFLYSYIPNVREDKKAAIKKLLPRCGRFLNKLEFGIEYGSYEFNIIPIIAKYCHNLQSLIVHFEAYDLICLNITWLFLNLHKIERLKLTGLDSNFRDACLIKLPTNTMKELSLEIRASDFDSDTYCVNITRAGAIGIQTLKNLWKLELNGFSFEADELNLIVRNESITYLSFKSCCFENCINLIANFRGLKYLNLSFECAVDDNFLIKLAANCTELEELNIDYCRDVTNNGINAVFKLKKLTTLKSNGLYKVTNFAIDTVLSKYEALKVLHCSNCSVSDYGTIELLQNAPYLEEIDLTSTSISTEFLDVACNVAISRANAKPLRIIANYSSLYNWRRPQGISESVLIVELLQEYDWGCDDELETQYSLDNPCDCFHRDDFDDFGHQC</sequence>
<evidence type="ECO:0000313" key="4">
    <source>
        <dbReference type="Proteomes" id="UP001168990"/>
    </source>
</evidence>
<dbReference type="InterPro" id="IPR006553">
    <property type="entry name" value="Leu-rich_rpt_Cys-con_subtyp"/>
</dbReference>
<proteinExistence type="predicted"/>
<dbReference type="InterPro" id="IPR032675">
    <property type="entry name" value="LRR_dom_sf"/>
</dbReference>
<dbReference type="PROSITE" id="PS50181">
    <property type="entry name" value="FBOX"/>
    <property type="match status" value="1"/>
</dbReference>
<feature type="domain" description="F-box" evidence="2">
    <location>
        <begin position="10"/>
        <end position="54"/>
    </location>
</feature>
<accession>A0AA39C6H3</accession>
<dbReference type="GO" id="GO:0031146">
    <property type="term" value="P:SCF-dependent proteasomal ubiquitin-dependent protein catabolic process"/>
    <property type="evidence" value="ECO:0007669"/>
    <property type="project" value="TreeGrafter"/>
</dbReference>
<dbReference type="GO" id="GO:0019005">
    <property type="term" value="C:SCF ubiquitin ligase complex"/>
    <property type="evidence" value="ECO:0007669"/>
    <property type="project" value="TreeGrafter"/>
</dbReference>
<keyword evidence="1" id="KW-0833">Ubl conjugation pathway</keyword>
<organism evidence="3 4">
    <name type="scientific">Microctonus aethiopoides</name>
    <dbReference type="NCBI Taxonomy" id="144406"/>
    <lineage>
        <taxon>Eukaryota</taxon>
        <taxon>Metazoa</taxon>
        <taxon>Ecdysozoa</taxon>
        <taxon>Arthropoda</taxon>
        <taxon>Hexapoda</taxon>
        <taxon>Insecta</taxon>
        <taxon>Pterygota</taxon>
        <taxon>Neoptera</taxon>
        <taxon>Endopterygota</taxon>
        <taxon>Hymenoptera</taxon>
        <taxon>Apocrita</taxon>
        <taxon>Ichneumonoidea</taxon>
        <taxon>Braconidae</taxon>
        <taxon>Euphorinae</taxon>
        <taxon>Microctonus</taxon>
    </lineage>
</organism>
<evidence type="ECO:0000259" key="2">
    <source>
        <dbReference type="PROSITE" id="PS50181"/>
    </source>
</evidence>
<reference evidence="3" key="2">
    <citation type="submission" date="2023-03" db="EMBL/GenBank/DDBJ databases">
        <authorList>
            <person name="Inwood S.N."/>
            <person name="Skelly J.G."/>
            <person name="Guhlin J."/>
            <person name="Harrop T.W.R."/>
            <person name="Goldson S.G."/>
            <person name="Dearden P.K."/>
        </authorList>
    </citation>
    <scope>NUCLEOTIDE SEQUENCE</scope>
    <source>
        <strain evidence="3">Irish</strain>
        <tissue evidence="3">Whole body</tissue>
    </source>
</reference>
<dbReference type="Gene3D" id="3.80.10.10">
    <property type="entry name" value="Ribonuclease Inhibitor"/>
    <property type="match status" value="1"/>
</dbReference>
<dbReference type="AlphaFoldDB" id="A0AA39C6H3"/>
<evidence type="ECO:0000256" key="1">
    <source>
        <dbReference type="ARBA" id="ARBA00022786"/>
    </source>
</evidence>
<dbReference type="EMBL" id="JAQQBS010001424">
    <property type="protein sequence ID" value="KAK0158375.1"/>
    <property type="molecule type" value="Genomic_DNA"/>
</dbReference>